<protein>
    <submittedName>
        <fullName evidence="2">Uncharacterized protein</fullName>
    </submittedName>
</protein>
<comment type="caution">
    <text evidence="2">The sequence shown here is derived from an EMBL/GenBank/DDBJ whole genome shotgun (WGS) entry which is preliminary data.</text>
</comment>
<name>X1TE72_9ZZZZ</name>
<dbReference type="AlphaFoldDB" id="X1TE72"/>
<dbReference type="EMBL" id="BARW01031485">
    <property type="protein sequence ID" value="GAJ03554.1"/>
    <property type="molecule type" value="Genomic_DNA"/>
</dbReference>
<evidence type="ECO:0000313" key="2">
    <source>
        <dbReference type="EMBL" id="GAJ03554.1"/>
    </source>
</evidence>
<reference evidence="2" key="1">
    <citation type="journal article" date="2014" name="Front. Microbiol.">
        <title>High frequency of phylogenetically diverse reductive dehalogenase-homologous genes in deep subseafloor sedimentary metagenomes.</title>
        <authorList>
            <person name="Kawai M."/>
            <person name="Futagami T."/>
            <person name="Toyoda A."/>
            <person name="Takaki Y."/>
            <person name="Nishi S."/>
            <person name="Hori S."/>
            <person name="Arai W."/>
            <person name="Tsubouchi T."/>
            <person name="Morono Y."/>
            <person name="Uchiyama I."/>
            <person name="Ito T."/>
            <person name="Fujiyama A."/>
            <person name="Inagaki F."/>
            <person name="Takami H."/>
        </authorList>
    </citation>
    <scope>NUCLEOTIDE SEQUENCE</scope>
    <source>
        <strain evidence="2">Expedition CK06-06</strain>
    </source>
</reference>
<sequence>MKRKPGTCWYCGSESLTDRGDCEVCDNCGATQGTLPEPGAAPVTYAPGVRGGGKGQGELPRYRPSGVTTRRAARARGDELGGRK</sequence>
<proteinExistence type="predicted"/>
<feature type="compositionally biased region" description="Basic and acidic residues" evidence="1">
    <location>
        <begin position="75"/>
        <end position="84"/>
    </location>
</feature>
<gene>
    <name evidence="2" type="ORF">S12H4_50070</name>
</gene>
<organism evidence="2">
    <name type="scientific">marine sediment metagenome</name>
    <dbReference type="NCBI Taxonomy" id="412755"/>
    <lineage>
        <taxon>unclassified sequences</taxon>
        <taxon>metagenomes</taxon>
        <taxon>ecological metagenomes</taxon>
    </lineage>
</organism>
<evidence type="ECO:0000256" key="1">
    <source>
        <dbReference type="SAM" id="MobiDB-lite"/>
    </source>
</evidence>
<accession>X1TE72</accession>
<feature type="region of interest" description="Disordered" evidence="1">
    <location>
        <begin position="36"/>
        <end position="84"/>
    </location>
</feature>